<name>A0A7Z2JIK6_9BURK</name>
<dbReference type="EMBL" id="CP046917">
    <property type="protein sequence ID" value="QGZ67012.1"/>
    <property type="molecule type" value="Genomic_DNA"/>
</dbReference>
<sequence length="506" mass="56012">MYSLSLPDAVLTSPTLAGVFRLFNDERVRTLDTCFIRLGGAAAGERITRYNGALALRMPGTTHSIVNEMLLEIRRVGAFLRADGTHRAPWEVLASNWDVLFDFVELCRKPNLLLSSDQIDAANESARGAGFRFDLSDLCIQTMTRLFGFGYCGPQLPGARECHSRHALHVAHALLAGLPVPEAVLEHYRSDAEALRYVEWADPLLRLPALRGAIAGPKLRTIASVMRHNGKVIDGQNADIVTMLAHLLPDEPAYPQAEDVLHAHGLIDDLPLPDTFNVPVDVGQPVTPLAERVRELVAGSVMKRSLRHADDELKAGRISQRTYRHRCDVARLERGRHTFAYGNRLSRALASRDVEALLKVLDTSDEHNQASKTAFHEVLGVKFLGVRSAARRRAVFMMCGYDAAAQARWEADAKKRKAAADAERDLKEARDAALEARYMGPQRVEITGVDHVDRAISDGFSTIRSFRRGAVLCYALVRGEERTARRLSAKDGTLAYARACLERRAA</sequence>
<evidence type="ECO:0000313" key="1">
    <source>
        <dbReference type="EMBL" id="QGZ67012.1"/>
    </source>
</evidence>
<dbReference type="KEGG" id="pacs:FAZ98_34840"/>
<dbReference type="OrthoDB" id="9114710at2"/>
<evidence type="ECO:0000313" key="2">
    <source>
        <dbReference type="Proteomes" id="UP000433577"/>
    </source>
</evidence>
<organism evidence="1 2">
    <name type="scientific">Paraburkholderia acidisoli</name>
    <dbReference type="NCBI Taxonomy" id="2571748"/>
    <lineage>
        <taxon>Bacteria</taxon>
        <taxon>Pseudomonadati</taxon>
        <taxon>Pseudomonadota</taxon>
        <taxon>Betaproteobacteria</taxon>
        <taxon>Burkholderiales</taxon>
        <taxon>Burkholderiaceae</taxon>
        <taxon>Paraburkholderia</taxon>
    </lineage>
</organism>
<dbReference type="Proteomes" id="UP000433577">
    <property type="component" value="Plasmid p1"/>
</dbReference>
<reference evidence="1 2" key="1">
    <citation type="submission" date="2019-12" db="EMBL/GenBank/DDBJ databases">
        <title>Paraburkholderia acidiphila 7Q-K02 sp. nov and Paraburkholderia acidisoli DHF22 sp. nov., two strains isolated from forest soil.</title>
        <authorList>
            <person name="Gao Z."/>
            <person name="Qiu L."/>
        </authorList>
    </citation>
    <scope>NUCLEOTIDE SEQUENCE [LARGE SCALE GENOMIC DNA]</scope>
    <source>
        <strain evidence="1 2">DHF22</strain>
        <plasmid evidence="1 2">p1</plasmid>
    </source>
</reference>
<keyword evidence="2" id="KW-1185">Reference proteome</keyword>
<accession>A0A7Z2JIK6</accession>
<evidence type="ECO:0008006" key="3">
    <source>
        <dbReference type="Google" id="ProtNLM"/>
    </source>
</evidence>
<dbReference type="AlphaFoldDB" id="A0A7Z2JIK6"/>
<keyword evidence="1" id="KW-0614">Plasmid</keyword>
<dbReference type="RefSeq" id="WP_158958909.1">
    <property type="nucleotide sequence ID" value="NZ_CP046917.1"/>
</dbReference>
<proteinExistence type="predicted"/>
<geneLocation type="plasmid" evidence="1 2">
    <name>p1</name>
</geneLocation>
<gene>
    <name evidence="1" type="ORF">FAZ98_34840</name>
</gene>
<protein>
    <recommendedName>
        <fullName evidence="3">PcfJ-like protein</fullName>
    </recommendedName>
</protein>